<dbReference type="InterPro" id="IPR004299">
    <property type="entry name" value="MBOAT_fam"/>
</dbReference>
<evidence type="ECO:0000256" key="10">
    <source>
        <dbReference type="PIRSR" id="PIRSR000439-1"/>
    </source>
</evidence>
<feature type="transmembrane region" description="Helical" evidence="11">
    <location>
        <begin position="257"/>
        <end position="279"/>
    </location>
</feature>
<dbReference type="GO" id="GO:0005789">
    <property type="term" value="C:endoplasmic reticulum membrane"/>
    <property type="evidence" value="ECO:0007669"/>
    <property type="project" value="UniProtKB-SubCell"/>
</dbReference>
<organism evidence="12 13">
    <name type="scientific">Mycetomoellerius zeteki</name>
    <dbReference type="NCBI Taxonomy" id="64791"/>
    <lineage>
        <taxon>Eukaryota</taxon>
        <taxon>Metazoa</taxon>
        <taxon>Ecdysozoa</taxon>
        <taxon>Arthropoda</taxon>
        <taxon>Hexapoda</taxon>
        <taxon>Insecta</taxon>
        <taxon>Pterygota</taxon>
        <taxon>Neoptera</taxon>
        <taxon>Endopterygota</taxon>
        <taxon>Hymenoptera</taxon>
        <taxon>Apocrita</taxon>
        <taxon>Aculeata</taxon>
        <taxon>Formicoidea</taxon>
        <taxon>Formicidae</taxon>
        <taxon>Myrmicinae</taxon>
        <taxon>Mycetomoellerius</taxon>
    </lineage>
</organism>
<evidence type="ECO:0000256" key="4">
    <source>
        <dbReference type="ARBA" id="ARBA00022692"/>
    </source>
</evidence>
<keyword evidence="5 9" id="KW-0256">Endoplasmic reticulum</keyword>
<accession>A0A151WY20</accession>
<dbReference type="GO" id="GO:0008374">
    <property type="term" value="F:O-acyltransferase activity"/>
    <property type="evidence" value="ECO:0007669"/>
    <property type="project" value="InterPro"/>
</dbReference>
<keyword evidence="4 11" id="KW-0812">Transmembrane</keyword>
<comment type="subcellular location">
    <subcellularLocation>
        <location evidence="1 9">Endoplasmic reticulum membrane</location>
        <topology evidence="1 9">Multi-pass membrane protein</topology>
    </subcellularLocation>
</comment>
<evidence type="ECO:0000256" key="7">
    <source>
        <dbReference type="ARBA" id="ARBA00023136"/>
    </source>
</evidence>
<dbReference type="PIRSF" id="PIRSF000439">
    <property type="entry name" value="Oat_ACAT_DAG_ARE"/>
    <property type="match status" value="1"/>
</dbReference>
<keyword evidence="6 11" id="KW-1133">Transmembrane helix</keyword>
<feature type="transmembrane region" description="Helical" evidence="11">
    <location>
        <begin position="213"/>
        <end position="237"/>
    </location>
</feature>
<feature type="transmembrane region" description="Helical" evidence="11">
    <location>
        <begin position="111"/>
        <end position="141"/>
    </location>
</feature>
<dbReference type="Proteomes" id="UP000075809">
    <property type="component" value="Unassembled WGS sequence"/>
</dbReference>
<dbReference type="PANTHER" id="PTHR10408">
    <property type="entry name" value="STEROL O-ACYLTRANSFERASE"/>
    <property type="match status" value="1"/>
</dbReference>
<evidence type="ECO:0000256" key="3">
    <source>
        <dbReference type="ARBA" id="ARBA00022679"/>
    </source>
</evidence>
<dbReference type="PANTHER" id="PTHR10408:SF8">
    <property type="entry name" value="O-ACYLTRANSFERASE"/>
    <property type="match status" value="1"/>
</dbReference>
<evidence type="ECO:0000313" key="12">
    <source>
        <dbReference type="EMBL" id="KYQ52763.1"/>
    </source>
</evidence>
<feature type="transmembrane region" description="Helical" evidence="11">
    <location>
        <begin position="382"/>
        <end position="401"/>
    </location>
</feature>
<evidence type="ECO:0000256" key="11">
    <source>
        <dbReference type="SAM" id="Phobius"/>
    </source>
</evidence>
<protein>
    <recommendedName>
        <fullName evidence="9">O-acyltransferase</fullName>
    </recommendedName>
</protein>
<dbReference type="GO" id="GO:0008203">
    <property type="term" value="P:cholesterol metabolic process"/>
    <property type="evidence" value="ECO:0007669"/>
    <property type="project" value="TreeGrafter"/>
</dbReference>
<evidence type="ECO:0000256" key="2">
    <source>
        <dbReference type="ARBA" id="ARBA00009010"/>
    </source>
</evidence>
<feature type="active site" evidence="10">
    <location>
        <position position="346"/>
    </location>
</feature>
<feature type="transmembrane region" description="Helical" evidence="11">
    <location>
        <begin position="332"/>
        <end position="350"/>
    </location>
</feature>
<evidence type="ECO:0000256" key="9">
    <source>
        <dbReference type="PIRNR" id="PIRNR000439"/>
    </source>
</evidence>
<feature type="transmembrane region" description="Helical" evidence="11">
    <location>
        <begin position="25"/>
        <end position="48"/>
    </location>
</feature>
<evidence type="ECO:0000256" key="6">
    <source>
        <dbReference type="ARBA" id="ARBA00022989"/>
    </source>
</evidence>
<sequence length="499" mass="59920">MPDKEFLERNSLLTDLFNIPHIRTVYNMFMMTFILLLLNTIICDIMEFGTIRVGTNTLRHAFAKFPTCIFIWSFMQASTFGVYAGFTQWAYRRLQFLPKSSLRKWDYSWLSIFILYQILFVIFPIKAMLGANLSICCRMIVILEQVRMMMKSYAFVRSVAPRFLSYKSHSETPPPNEPRFSQYLYFLFAPTLLYRDEYPRTKRVRRMVVIRNFFEFGLSIFYLAFILESLVFPVFYVFGTQHLDWKWFVKNIIKSSFPGICYLVTINYLLLHTWMNAWAEMLQFADRLFYKDWWNSTTYYTFFRTWNVVVHDWLYTYIYKDMYKIVVPHNRVLSATTVFFISAIVHEYILGFAFGFFYPVIFILFITVGFPMFFIRKIVSNLFMWLTWGLGTGIIFSLHAIELYARENCPPHPNYYLDLFIPRSWSSNENAFTDVLYKRLYEMITDVLRKRIQEIREDVLEYVNHRINDMMSDVLQKIAVPLATNREFLNSTDKYRAKR</sequence>
<name>A0A151WY20_9HYME</name>
<keyword evidence="8 9" id="KW-0012">Acyltransferase</keyword>
<gene>
    <name evidence="12" type="ORF">ALC60_08109</name>
</gene>
<evidence type="ECO:0000313" key="13">
    <source>
        <dbReference type="Proteomes" id="UP000075809"/>
    </source>
</evidence>
<dbReference type="STRING" id="64791.A0A151WY20"/>
<dbReference type="EMBL" id="KQ982655">
    <property type="protein sequence ID" value="KYQ52763.1"/>
    <property type="molecule type" value="Genomic_DNA"/>
</dbReference>
<dbReference type="Pfam" id="PF03062">
    <property type="entry name" value="MBOAT"/>
    <property type="match status" value="1"/>
</dbReference>
<evidence type="ECO:0000256" key="8">
    <source>
        <dbReference type="ARBA" id="ARBA00023315"/>
    </source>
</evidence>
<comment type="similarity">
    <text evidence="2 9">Belongs to the membrane-bound acyltransferase family. Sterol o-acyltransferase subfamily.</text>
</comment>
<keyword evidence="3 9" id="KW-0808">Transferase</keyword>
<dbReference type="AlphaFoldDB" id="A0A151WY20"/>
<proteinExistence type="inferred from homology"/>
<evidence type="ECO:0000256" key="1">
    <source>
        <dbReference type="ARBA" id="ARBA00004477"/>
    </source>
</evidence>
<keyword evidence="7 9" id="KW-0472">Membrane</keyword>
<evidence type="ECO:0000256" key="5">
    <source>
        <dbReference type="ARBA" id="ARBA00022824"/>
    </source>
</evidence>
<feature type="transmembrane region" description="Helical" evidence="11">
    <location>
        <begin position="356"/>
        <end position="375"/>
    </location>
</feature>
<keyword evidence="13" id="KW-1185">Reference proteome</keyword>
<reference evidence="12 13" key="1">
    <citation type="submission" date="2015-09" db="EMBL/GenBank/DDBJ databases">
        <title>Trachymyrmex zeteki WGS genome.</title>
        <authorList>
            <person name="Nygaard S."/>
            <person name="Hu H."/>
            <person name="Boomsma J."/>
            <person name="Zhang G."/>
        </authorList>
    </citation>
    <scope>NUCLEOTIDE SEQUENCE [LARGE SCALE GENOMIC DNA]</scope>
    <source>
        <strain evidence="12">Tzet28-1</strain>
        <tissue evidence="12">Whole body</tissue>
    </source>
</reference>
<feature type="transmembrane region" description="Helical" evidence="11">
    <location>
        <begin position="69"/>
        <end position="91"/>
    </location>
</feature>
<dbReference type="InterPro" id="IPR014371">
    <property type="entry name" value="Oat_ACAT_DAG_ARE"/>
</dbReference>